<evidence type="ECO:0000256" key="5">
    <source>
        <dbReference type="PIRSR" id="PIRSR000331-2"/>
    </source>
</evidence>
<feature type="domain" description="HpaB/PvcC/4-BUDH N-terminal" evidence="8">
    <location>
        <begin position="35"/>
        <end position="299"/>
    </location>
</feature>
<gene>
    <name evidence="9" type="ORF">GORHZ_018_00440</name>
</gene>
<dbReference type="EMBL" id="BAHC01000018">
    <property type="protein sequence ID" value="GAB88383.1"/>
    <property type="molecule type" value="Genomic_DNA"/>
</dbReference>
<accession>K6UY94</accession>
<dbReference type="PIRSF" id="PIRSF500125">
    <property type="entry name" value="4_HPA_large"/>
    <property type="match status" value="1"/>
</dbReference>
<comment type="caution">
    <text evidence="9">The sequence shown here is derived from an EMBL/GenBank/DDBJ whole genome shotgun (WGS) entry which is preliminary data.</text>
</comment>
<dbReference type="InterPro" id="IPR024719">
    <property type="entry name" value="HpaB/PvcC/4-BUDH_C"/>
</dbReference>
<evidence type="ECO:0000313" key="10">
    <source>
        <dbReference type="Proteomes" id="UP000008363"/>
    </source>
</evidence>
<evidence type="ECO:0000259" key="7">
    <source>
        <dbReference type="Pfam" id="PF03241"/>
    </source>
</evidence>
<keyword evidence="2 5" id="KW-0274">FAD</keyword>
<dbReference type="FunFam" id="2.40.110.10:FF:000026">
    <property type="entry name" value="4-hydroxyphenylacetate 3-monooxygenase oxygenase component"/>
    <property type="match status" value="1"/>
</dbReference>
<keyword evidence="3" id="KW-0560">Oxidoreductase</keyword>
<dbReference type="Gene3D" id="1.10.3140.10">
    <property type="entry name" value="4-hydroxybutyryl-coa dehydratase, domain 1"/>
    <property type="match status" value="1"/>
</dbReference>
<dbReference type="InterPro" id="IPR046373">
    <property type="entry name" value="Acyl-CoA_Oxase/DH_mid-dom_sf"/>
</dbReference>
<dbReference type="eggNOG" id="COG2368">
    <property type="taxonomic scope" value="Bacteria"/>
</dbReference>
<dbReference type="InterPro" id="IPR024674">
    <property type="entry name" value="HpaB/PvcC/4-BUDH_N"/>
</dbReference>
<feature type="binding site" evidence="5">
    <location>
        <begin position="175"/>
        <end position="177"/>
    </location>
    <ligand>
        <name>FAD</name>
        <dbReference type="ChEBI" id="CHEBI:57692"/>
    </ligand>
</feature>
<feature type="binding site" evidence="5">
    <location>
        <position position="216"/>
    </location>
    <ligand>
        <name>FAD</name>
        <dbReference type="ChEBI" id="CHEBI:57692"/>
    </ligand>
</feature>
<evidence type="ECO:0000256" key="6">
    <source>
        <dbReference type="SAM" id="MobiDB-lite"/>
    </source>
</evidence>
<dbReference type="Gene3D" id="1.20.140.10">
    <property type="entry name" value="Butyryl-CoA Dehydrogenase, subunit A, domain 3"/>
    <property type="match status" value="1"/>
</dbReference>
<dbReference type="Gene3D" id="2.40.110.10">
    <property type="entry name" value="Butyryl-CoA Dehydrogenase, subunit A, domain 2"/>
    <property type="match status" value="1"/>
</dbReference>
<feature type="region of interest" description="Disordered" evidence="6">
    <location>
        <begin position="83"/>
        <end position="102"/>
    </location>
</feature>
<dbReference type="SUPFAM" id="SSF56645">
    <property type="entry name" value="Acyl-CoA dehydrogenase NM domain-like"/>
    <property type="match status" value="1"/>
</dbReference>
<dbReference type="RefSeq" id="WP_006329687.1">
    <property type="nucleotide sequence ID" value="NZ_BAHC01000018.1"/>
</dbReference>
<dbReference type="Proteomes" id="UP000008363">
    <property type="component" value="Unassembled WGS sequence"/>
</dbReference>
<proteinExistence type="inferred from homology"/>
<keyword evidence="10" id="KW-1185">Reference proteome</keyword>
<evidence type="ECO:0000256" key="2">
    <source>
        <dbReference type="ARBA" id="ARBA00022827"/>
    </source>
</evidence>
<dbReference type="PANTHER" id="PTHR36117">
    <property type="entry name" value="4-HYDROXYPHENYLACETATE 3-MONOOXYGENASE-RELATED"/>
    <property type="match status" value="1"/>
</dbReference>
<dbReference type="InterPro" id="IPR036250">
    <property type="entry name" value="AcylCo_DH-like_C"/>
</dbReference>
<dbReference type="InterPro" id="IPR009100">
    <property type="entry name" value="AcylCoA_DH/oxidase_NM_dom_sf"/>
</dbReference>
<dbReference type="FunFam" id="1.20.140.10:FF:000044">
    <property type="entry name" value="4-hydroxyphenylacetate 3-monooxygenase oxygenase component"/>
    <property type="match status" value="1"/>
</dbReference>
<dbReference type="GO" id="GO:0004497">
    <property type="term" value="F:monooxygenase activity"/>
    <property type="evidence" value="ECO:0007669"/>
    <property type="project" value="UniProtKB-ARBA"/>
</dbReference>
<dbReference type="Pfam" id="PF11794">
    <property type="entry name" value="HpaB_N"/>
    <property type="match status" value="1"/>
</dbReference>
<comment type="similarity">
    <text evidence="4">Belongs to the FADH(2)-utilizing monooxygenase family.</text>
</comment>
<evidence type="ECO:0000313" key="9">
    <source>
        <dbReference type="EMBL" id="GAB88383.1"/>
    </source>
</evidence>
<evidence type="ECO:0000256" key="1">
    <source>
        <dbReference type="ARBA" id="ARBA00022630"/>
    </source>
</evidence>
<feature type="region of interest" description="Disordered" evidence="6">
    <location>
        <begin position="1"/>
        <end position="35"/>
    </location>
</feature>
<dbReference type="FunFam" id="1.10.3140.10:FF:000001">
    <property type="entry name" value="4-hydroxyphenylacetate 3-monooxygenase oxygenase component"/>
    <property type="match status" value="1"/>
</dbReference>
<evidence type="ECO:0000259" key="8">
    <source>
        <dbReference type="Pfam" id="PF11794"/>
    </source>
</evidence>
<evidence type="ECO:0000256" key="4">
    <source>
        <dbReference type="ARBA" id="ARBA00061227"/>
    </source>
</evidence>
<organism evidence="9 10">
    <name type="scientific">Gordonia rhizosphera NBRC 16068</name>
    <dbReference type="NCBI Taxonomy" id="1108045"/>
    <lineage>
        <taxon>Bacteria</taxon>
        <taxon>Bacillati</taxon>
        <taxon>Actinomycetota</taxon>
        <taxon>Actinomycetes</taxon>
        <taxon>Mycobacteriales</taxon>
        <taxon>Gordoniaceae</taxon>
        <taxon>Gordonia</taxon>
    </lineage>
</organism>
<feature type="domain" description="HpaB/PvcC/4-BUDH C-terminal" evidence="7">
    <location>
        <begin position="307"/>
        <end position="507"/>
    </location>
</feature>
<dbReference type="InterPro" id="IPR024677">
    <property type="entry name" value="HpaB/PvcC"/>
</dbReference>
<reference evidence="9 10" key="1">
    <citation type="submission" date="2012-08" db="EMBL/GenBank/DDBJ databases">
        <title>Whole genome shotgun sequence of Gordonia rhizosphera NBRC 16068.</title>
        <authorList>
            <person name="Takarada H."/>
            <person name="Isaki S."/>
            <person name="Hosoyama A."/>
            <person name="Tsuchikane K."/>
            <person name="Katsumata H."/>
            <person name="Baba S."/>
            <person name="Ohji S."/>
            <person name="Yamazaki S."/>
            <person name="Fujita N."/>
        </authorList>
    </citation>
    <scope>NUCLEOTIDE SEQUENCE [LARGE SCALE GENOMIC DNA]</scope>
    <source>
        <strain evidence="9 10">NBRC 16068</strain>
    </source>
</reference>
<protein>
    <submittedName>
        <fullName evidence="9">Putative phenol hydroxylase</fullName>
    </submittedName>
</protein>
<dbReference type="AlphaFoldDB" id="K6UY94"/>
<sequence>MTTIDERPETDAPQVNPAADSPANQTKNFASRPMTGDEYIESLKDGREIWLHGERVKDVTTHPAFRNPIRMTARLYDSMHDPETRDKVTTSTDTGNGGVTMPFFRAPKSSADLIEERDAIAEWARMTYGWMGRSPDYKASFLGTLHANKDLYAPFEANAERWYRESQEKVLYWNHAIINPPVDRQLPPDEVGDVFMKVEKETDAGLIVSGAKVVATGSAITNYNFIAHYGLPIRKKEFALICTVPMDAPGIKLICRSSYTEHAAVMGSPFDYPLSSRMDENDTIFVFDKVLVPWENVFMYGDVDRINAFFPQSGFLPRFTFQGCTRLAVKLDFIAGLLMKALDCTGSGDFRGVQTRVGEVIGWRNLFWTLTDAMAHNPEPWIGDTVIPRLEYGLTYRMFMMQGYPRIKEIIEQDVASGLIYLPSSAADFKSPDVRPYLDKYVRGSNGITAIDRVKVMKALWDSIGSEFGGRHELYERNYSGNHENVKAELLFAAQNRGGVDQMKGLAEQCLSEYDLDGWTVPDLIGNDDVSWFGNK</sequence>
<dbReference type="PANTHER" id="PTHR36117:SF3">
    <property type="entry name" value="4-HYDROXYPHENYLACETATE 3-MONOOXYGENASE-RELATED"/>
    <property type="match status" value="1"/>
</dbReference>
<dbReference type="GO" id="GO:0016627">
    <property type="term" value="F:oxidoreductase activity, acting on the CH-CH group of donors"/>
    <property type="evidence" value="ECO:0007669"/>
    <property type="project" value="InterPro"/>
</dbReference>
<name>K6UY94_9ACTN</name>
<dbReference type="SUPFAM" id="SSF47203">
    <property type="entry name" value="Acyl-CoA dehydrogenase C-terminal domain-like"/>
    <property type="match status" value="1"/>
</dbReference>
<dbReference type="Pfam" id="PF03241">
    <property type="entry name" value="HpaB"/>
    <property type="match status" value="1"/>
</dbReference>
<feature type="compositionally biased region" description="Basic and acidic residues" evidence="6">
    <location>
        <begin position="1"/>
        <end position="10"/>
    </location>
</feature>
<dbReference type="GO" id="GO:0016705">
    <property type="term" value="F:oxidoreductase activity, acting on paired donors, with incorporation or reduction of molecular oxygen"/>
    <property type="evidence" value="ECO:0007669"/>
    <property type="project" value="UniProtKB-ARBA"/>
</dbReference>
<evidence type="ECO:0000256" key="3">
    <source>
        <dbReference type="ARBA" id="ARBA00023002"/>
    </source>
</evidence>
<dbReference type="InterPro" id="IPR004925">
    <property type="entry name" value="HpaB/PvcC/4-BUDH"/>
</dbReference>
<dbReference type="OrthoDB" id="9785230at2"/>
<keyword evidence="1" id="KW-0285">Flavoprotein</keyword>
<dbReference type="PIRSF" id="PIRSF000331">
    <property type="entry name" value="HpaA_HpaB"/>
    <property type="match status" value="1"/>
</dbReference>
<dbReference type="STRING" id="1108045.GORHZ_018_00440"/>